<accession>A0ABQ5GEN1</accession>
<evidence type="ECO:0000313" key="1">
    <source>
        <dbReference type="EMBL" id="GJT73665.1"/>
    </source>
</evidence>
<protein>
    <submittedName>
        <fullName evidence="1">Uncharacterized protein</fullName>
    </submittedName>
</protein>
<dbReference type="Pfam" id="PF14223">
    <property type="entry name" value="Retrotran_gag_2"/>
    <property type="match status" value="1"/>
</dbReference>
<keyword evidence="2" id="KW-1185">Reference proteome</keyword>
<gene>
    <name evidence="1" type="ORF">Tco_1032951</name>
</gene>
<dbReference type="PANTHER" id="PTHR35317:SF23">
    <property type="entry name" value="OS04G0629600 PROTEIN"/>
    <property type="match status" value="1"/>
</dbReference>
<reference evidence="1" key="1">
    <citation type="journal article" date="2022" name="Int. J. Mol. Sci.">
        <title>Draft Genome of Tanacetum Coccineum: Genomic Comparison of Closely Related Tanacetum-Family Plants.</title>
        <authorList>
            <person name="Yamashiro T."/>
            <person name="Shiraishi A."/>
            <person name="Nakayama K."/>
            <person name="Satake H."/>
        </authorList>
    </citation>
    <scope>NUCLEOTIDE SEQUENCE</scope>
</reference>
<sequence>MKQEGLNQQIGILQKMEFDYKLMIGKLQDVDEGTAQVDEGTAKDIESTAEVFEGTDEVNENIASEGTVPIGTLFIIPSNPPHPKNSHCCQCKRRNNEKALNILLSAIPDRHLLSFHDATNAKTLWTAIKARFGGNEASKKMQKNLLKQQFETFTIGSREELDSAYERFQNILSMLELYDAKVSLEDANLKFLRSLPSVWHVVATMIRGQPGLDELEFDDLYNNLKVYEHELKGVSNSNSQNIAFLSTEVTGSTLKQSTVEPAHIPKGYTQATSSKVQTAPNCASHSDEIICSFFAQQASMPTTHDDERPATIDKLKRYWIMEFDAEHVHFGQYGLGDFD</sequence>
<dbReference type="PANTHER" id="PTHR35317">
    <property type="entry name" value="OS04G0629600 PROTEIN"/>
    <property type="match status" value="1"/>
</dbReference>
<comment type="caution">
    <text evidence="1">The sequence shown here is derived from an EMBL/GenBank/DDBJ whole genome shotgun (WGS) entry which is preliminary data.</text>
</comment>
<evidence type="ECO:0000313" key="2">
    <source>
        <dbReference type="Proteomes" id="UP001151760"/>
    </source>
</evidence>
<dbReference type="EMBL" id="BQNB010018372">
    <property type="protein sequence ID" value="GJT73665.1"/>
    <property type="molecule type" value="Genomic_DNA"/>
</dbReference>
<proteinExistence type="predicted"/>
<name>A0ABQ5GEN1_9ASTR</name>
<organism evidence="1 2">
    <name type="scientific">Tanacetum coccineum</name>
    <dbReference type="NCBI Taxonomy" id="301880"/>
    <lineage>
        <taxon>Eukaryota</taxon>
        <taxon>Viridiplantae</taxon>
        <taxon>Streptophyta</taxon>
        <taxon>Embryophyta</taxon>
        <taxon>Tracheophyta</taxon>
        <taxon>Spermatophyta</taxon>
        <taxon>Magnoliopsida</taxon>
        <taxon>eudicotyledons</taxon>
        <taxon>Gunneridae</taxon>
        <taxon>Pentapetalae</taxon>
        <taxon>asterids</taxon>
        <taxon>campanulids</taxon>
        <taxon>Asterales</taxon>
        <taxon>Asteraceae</taxon>
        <taxon>Asteroideae</taxon>
        <taxon>Anthemideae</taxon>
        <taxon>Anthemidinae</taxon>
        <taxon>Tanacetum</taxon>
    </lineage>
</organism>
<dbReference type="Proteomes" id="UP001151760">
    <property type="component" value="Unassembled WGS sequence"/>
</dbReference>
<reference evidence="1" key="2">
    <citation type="submission" date="2022-01" db="EMBL/GenBank/DDBJ databases">
        <authorList>
            <person name="Yamashiro T."/>
            <person name="Shiraishi A."/>
            <person name="Satake H."/>
            <person name="Nakayama K."/>
        </authorList>
    </citation>
    <scope>NUCLEOTIDE SEQUENCE</scope>
</reference>